<proteinExistence type="inferred from homology"/>
<evidence type="ECO:0000256" key="10">
    <source>
        <dbReference type="PIRSR" id="PIRSR001480-1"/>
    </source>
</evidence>
<dbReference type="Gene3D" id="1.10.441.10">
    <property type="entry name" value="Phosphomannose Isomerase, domain 2"/>
    <property type="match status" value="1"/>
</dbReference>
<dbReference type="GO" id="GO:0005829">
    <property type="term" value="C:cytosol"/>
    <property type="evidence" value="ECO:0007669"/>
    <property type="project" value="TreeGrafter"/>
</dbReference>
<dbReference type="InterPro" id="IPR001250">
    <property type="entry name" value="Man6P_Isoase-1"/>
</dbReference>
<comment type="caution">
    <text evidence="18">The sequence shown here is derived from an EMBL/GenBank/DDBJ whole genome shotgun (WGS) entry which is preliminary data.</text>
</comment>
<evidence type="ECO:0000259" key="16">
    <source>
        <dbReference type="Pfam" id="PF20511"/>
    </source>
</evidence>
<dbReference type="Pfam" id="PF01238">
    <property type="entry name" value="PMI_typeI_C"/>
    <property type="match status" value="1"/>
</dbReference>
<accession>M3HPF9</accession>
<dbReference type="Proteomes" id="UP000011777">
    <property type="component" value="Unassembled WGS sequence"/>
</dbReference>
<dbReference type="PROSITE" id="PS00965">
    <property type="entry name" value="PMI_I_1"/>
    <property type="match status" value="1"/>
</dbReference>
<feature type="domain" description="Phosphomannose isomerase type I C-terminal" evidence="15">
    <location>
        <begin position="348"/>
        <end position="396"/>
    </location>
</feature>
<keyword evidence="8 11" id="KW-0862">Zinc</keyword>
<evidence type="ECO:0000256" key="3">
    <source>
        <dbReference type="ARBA" id="ARBA00004666"/>
    </source>
</evidence>
<dbReference type="FunFam" id="1.10.441.10:FF:000001">
    <property type="entry name" value="Mannose-6-phosphate isomerase"/>
    <property type="match status" value="1"/>
</dbReference>
<feature type="active site" evidence="10">
    <location>
        <position position="304"/>
    </location>
</feature>
<evidence type="ECO:0000256" key="2">
    <source>
        <dbReference type="ARBA" id="ARBA00002564"/>
    </source>
</evidence>
<evidence type="ECO:0000256" key="4">
    <source>
        <dbReference type="ARBA" id="ARBA00010772"/>
    </source>
</evidence>
<feature type="domain" description="Phosphomannose isomerase type I helical insertion" evidence="17">
    <location>
        <begin position="171"/>
        <end position="266"/>
    </location>
</feature>
<dbReference type="AlphaFoldDB" id="M3HPF9"/>
<dbReference type="InterPro" id="IPR016305">
    <property type="entry name" value="Mannose-6-P_Isomerase"/>
</dbReference>
<gene>
    <name evidence="18" type="ORF">G210_5867</name>
</gene>
<comment type="catalytic activity">
    <reaction evidence="1 12">
        <text>D-mannose 6-phosphate = D-fructose 6-phosphate</text>
        <dbReference type="Rhea" id="RHEA:12356"/>
        <dbReference type="ChEBI" id="CHEBI:58735"/>
        <dbReference type="ChEBI" id="CHEBI:61527"/>
        <dbReference type="EC" id="5.3.1.8"/>
    </reaction>
</comment>
<dbReference type="eggNOG" id="KOG2757">
    <property type="taxonomic scope" value="Eukaryota"/>
</dbReference>
<dbReference type="GO" id="GO:0009298">
    <property type="term" value="P:GDP-mannose biosynthetic process"/>
    <property type="evidence" value="ECO:0007669"/>
    <property type="project" value="UniProtKB-UniPathway"/>
</dbReference>
<dbReference type="GO" id="GO:0004476">
    <property type="term" value="F:mannose-6-phosphate isomerase activity"/>
    <property type="evidence" value="ECO:0007669"/>
    <property type="project" value="UniProtKB-EC"/>
</dbReference>
<dbReference type="InterPro" id="IPR018050">
    <property type="entry name" value="Pmannose_isomerase-type1_CS"/>
</dbReference>
<dbReference type="EC" id="5.3.1.8" evidence="5 12"/>
<evidence type="ECO:0000256" key="13">
    <source>
        <dbReference type="RuleBase" id="RU004189"/>
    </source>
</evidence>
<evidence type="ECO:0000256" key="1">
    <source>
        <dbReference type="ARBA" id="ARBA00000757"/>
    </source>
</evidence>
<evidence type="ECO:0000256" key="12">
    <source>
        <dbReference type="RuleBase" id="RU000611"/>
    </source>
</evidence>
<feature type="binding site" evidence="11">
    <location>
        <position position="113"/>
    </location>
    <ligand>
        <name>Zn(2+)</name>
        <dbReference type="ChEBI" id="CHEBI:29105"/>
    </ligand>
</feature>
<dbReference type="PROSITE" id="PS00966">
    <property type="entry name" value="PMI_I_2"/>
    <property type="match status" value="1"/>
</dbReference>
<dbReference type="Pfam" id="PF20512">
    <property type="entry name" value="PMI_typeI_hel"/>
    <property type="match status" value="1"/>
</dbReference>
<evidence type="ECO:0000256" key="7">
    <source>
        <dbReference type="ARBA" id="ARBA00022723"/>
    </source>
</evidence>
<dbReference type="STRING" id="1245528.M3HPF9"/>
<dbReference type="CDD" id="cd07011">
    <property type="entry name" value="cupin_PMI_type_I_N"/>
    <property type="match status" value="1"/>
</dbReference>
<evidence type="ECO:0000256" key="11">
    <source>
        <dbReference type="PIRSR" id="PIRSR001480-2"/>
    </source>
</evidence>
<sequence length="440" mass="48466">MTSDKLFRIQCGYQNYDWGKIGSSSAVAQFAHNSDPSIVIDETKPYAELWMGTHKSVPSKAIDLGNQTLRDLVTAKPQEYLGEPIIKKFGSSKELPFLFKVLSIEKVLSIQAHPDKKLGAQLHAQDPKNYPDDNHKPEMAIAVTDFEGFCGFKPLEQLAASLKTIPELNSVIGQELVDEFCQGIRPGATKDSAEDANNRKLLQKVFGKLMNSECDALSKKAGDLVVRSEQEPELFKDIDPRLPALIHRLNSQFPNDVGLFCGCLLLNHVHLNAGEAMFLQAKDPHAYISGDIIECMAASDNVVRAGFTPKFKDVSNLVEMLTYSCEPVEKQKMPLQAFPRSKGDAVTSVLYDPPIEEFSVLQTIFDKSKGGKQTMEGIDGPSIIISTNGKGTIQIKGDESSKQPLDTGYVFFIAPGVAVELVADTNQQQDFTTYRAFVEA</sequence>
<evidence type="ECO:0000256" key="8">
    <source>
        <dbReference type="ARBA" id="ARBA00022833"/>
    </source>
</evidence>
<feature type="binding site" evidence="11">
    <location>
        <position position="138"/>
    </location>
    <ligand>
        <name>Zn(2+)</name>
        <dbReference type="ChEBI" id="CHEBI:29105"/>
    </ligand>
</feature>
<comment type="function">
    <text evidence="2">Involved in the synthesis of the GDP-mannose and dolichol-phosphate-mannose required for a number of critical mannosyl transfer reactions.</text>
</comment>
<dbReference type="GO" id="GO:0005975">
    <property type="term" value="P:carbohydrate metabolic process"/>
    <property type="evidence" value="ECO:0007669"/>
    <property type="project" value="InterPro"/>
</dbReference>
<dbReference type="GO" id="GO:0008270">
    <property type="term" value="F:zinc ion binding"/>
    <property type="evidence" value="ECO:0007669"/>
    <property type="project" value="InterPro"/>
</dbReference>
<dbReference type="NCBIfam" id="TIGR00218">
    <property type="entry name" value="manA"/>
    <property type="match status" value="1"/>
</dbReference>
<dbReference type="OMA" id="DIGLFCG"/>
<dbReference type="HOGENOM" id="CLU_026967_0_0_1"/>
<evidence type="ECO:0000313" key="19">
    <source>
        <dbReference type="Proteomes" id="UP000011777"/>
    </source>
</evidence>
<dbReference type="EMBL" id="AOGT01000694">
    <property type="protein sequence ID" value="EMG49367.1"/>
    <property type="molecule type" value="Genomic_DNA"/>
</dbReference>
<dbReference type="UniPathway" id="UPA00126">
    <property type="reaction ID" value="UER00423"/>
</dbReference>
<dbReference type="OrthoDB" id="6605218at2759"/>
<dbReference type="PANTHER" id="PTHR10309:SF0">
    <property type="entry name" value="MANNOSE-6-PHOSPHATE ISOMERASE"/>
    <property type="match status" value="1"/>
</dbReference>
<evidence type="ECO:0000259" key="17">
    <source>
        <dbReference type="Pfam" id="PF20512"/>
    </source>
</evidence>
<evidence type="ECO:0000313" key="18">
    <source>
        <dbReference type="EMBL" id="EMG49367.1"/>
    </source>
</evidence>
<dbReference type="Pfam" id="PF20511">
    <property type="entry name" value="PMI_typeI_cat"/>
    <property type="match status" value="1"/>
</dbReference>
<dbReference type="InterPro" id="IPR011051">
    <property type="entry name" value="RmlC_Cupin_sf"/>
</dbReference>
<keyword evidence="19" id="KW-1185">Reference proteome</keyword>
<comment type="similarity">
    <text evidence="4 13">Belongs to the mannose-6-phosphate isomerase type 1 family.</text>
</comment>
<dbReference type="PIRSF" id="PIRSF001480">
    <property type="entry name" value="Mannose-6-phosphate_isomerase"/>
    <property type="match status" value="1"/>
</dbReference>
<organism evidence="18 19">
    <name type="scientific">Candida maltosa (strain Xu316)</name>
    <name type="common">Yeast</name>
    <dbReference type="NCBI Taxonomy" id="1245528"/>
    <lineage>
        <taxon>Eukaryota</taxon>
        <taxon>Fungi</taxon>
        <taxon>Dikarya</taxon>
        <taxon>Ascomycota</taxon>
        <taxon>Saccharomycotina</taxon>
        <taxon>Pichiomycetes</taxon>
        <taxon>Debaryomycetaceae</taxon>
        <taxon>Candida/Lodderomyces clade</taxon>
        <taxon>Candida</taxon>
    </lineage>
</organism>
<dbReference type="InterPro" id="IPR046456">
    <property type="entry name" value="PMI_typeI_C"/>
</dbReference>
<evidence type="ECO:0000256" key="9">
    <source>
        <dbReference type="ARBA" id="ARBA00023235"/>
    </source>
</evidence>
<dbReference type="Gene3D" id="2.60.120.10">
    <property type="entry name" value="Jelly Rolls"/>
    <property type="match status" value="2"/>
</dbReference>
<dbReference type="InterPro" id="IPR046458">
    <property type="entry name" value="PMI_typeI_hel"/>
</dbReference>
<evidence type="ECO:0000256" key="6">
    <source>
        <dbReference type="ARBA" id="ARBA00018236"/>
    </source>
</evidence>
<comment type="cofactor">
    <cofactor evidence="11 12">
        <name>Zn(2+)</name>
        <dbReference type="ChEBI" id="CHEBI:29105"/>
    </cofactor>
    <text evidence="11 12">Binds 1 zinc ion per subunit.</text>
</comment>
<keyword evidence="7 11" id="KW-0479">Metal-binding</keyword>
<dbReference type="SUPFAM" id="SSF51182">
    <property type="entry name" value="RmlC-like cupins"/>
    <property type="match status" value="1"/>
</dbReference>
<comment type="pathway">
    <text evidence="3 14">Nucleotide-sugar biosynthesis; GDP-alpha-D-mannose biosynthesis; alpha-D-mannose 1-phosphate from D-fructose 6-phosphate: step 1/2.</text>
</comment>
<protein>
    <recommendedName>
        <fullName evidence="6 12">Mannose-6-phosphate isomerase</fullName>
        <ecNumber evidence="5 12">5.3.1.8</ecNumber>
    </recommendedName>
</protein>
<dbReference type="PRINTS" id="PR00714">
    <property type="entry name" value="MAN6PISMRASE"/>
</dbReference>
<name>M3HPF9_CANMX</name>
<reference evidence="18 19" key="1">
    <citation type="submission" date="2013-02" db="EMBL/GenBank/DDBJ databases">
        <title>Genome sequence of Candida maltosa Xu316, a potential industrial strain for xylitol and ethanol production.</title>
        <authorList>
            <person name="Yu J."/>
            <person name="Wang Q."/>
            <person name="Geng X."/>
            <person name="Bao W."/>
            <person name="He P."/>
            <person name="Cai J."/>
        </authorList>
    </citation>
    <scope>NUCLEOTIDE SEQUENCE [LARGE SCALE GENOMIC DNA]</scope>
    <source>
        <strain evidence="19">Xu316</strain>
    </source>
</reference>
<dbReference type="InterPro" id="IPR046457">
    <property type="entry name" value="PMI_typeI_cat"/>
</dbReference>
<feature type="domain" description="Phosphomannose isomerase type I catalytic" evidence="16">
    <location>
        <begin position="6"/>
        <end position="155"/>
    </location>
</feature>
<evidence type="ECO:0000256" key="14">
    <source>
        <dbReference type="RuleBase" id="RU004248"/>
    </source>
</evidence>
<evidence type="ECO:0000256" key="5">
    <source>
        <dbReference type="ARBA" id="ARBA00011956"/>
    </source>
</evidence>
<dbReference type="PANTHER" id="PTHR10309">
    <property type="entry name" value="MANNOSE-6-PHOSPHATE ISOMERASE"/>
    <property type="match status" value="1"/>
</dbReference>
<dbReference type="InterPro" id="IPR014710">
    <property type="entry name" value="RmlC-like_jellyroll"/>
</dbReference>
<keyword evidence="9 12" id="KW-0413">Isomerase</keyword>
<feature type="binding site" evidence="11">
    <location>
        <position position="285"/>
    </location>
    <ligand>
        <name>Zn(2+)</name>
        <dbReference type="ChEBI" id="CHEBI:29105"/>
    </ligand>
</feature>
<feature type="binding site" evidence="11">
    <location>
        <position position="111"/>
    </location>
    <ligand>
        <name>Zn(2+)</name>
        <dbReference type="ChEBI" id="CHEBI:29105"/>
    </ligand>
</feature>
<evidence type="ECO:0000259" key="15">
    <source>
        <dbReference type="Pfam" id="PF01238"/>
    </source>
</evidence>